<evidence type="ECO:0000313" key="2">
    <source>
        <dbReference type="Proteomes" id="UP000298429"/>
    </source>
</evidence>
<dbReference type="EMBL" id="RQGN01000044">
    <property type="protein sequence ID" value="TGM03802.1"/>
    <property type="molecule type" value="Genomic_DNA"/>
</dbReference>
<dbReference type="OrthoDB" id="9791752at2"/>
<name>A0A5F2BE90_9LEPT</name>
<sequence length="266" mass="30846">MSIYKEALDMSKLLYAKLNTISLHSLDEKLIINSAGSACIVNYKNKRILLTAAHNLFNEEEKNSYRKKVGIKIGITPDFETTEYYLPNYEWLDSIIIDRELTDEDIKQFYISRNQTDTIDFAFAIVPEHVTPRDEVIDYRIKEVHYIEKAIIPTTFSIYPNQEDLYFFAGLVKTKLLHDQKKFSSTEKAVENIKFLYTSINSNFYCFEIPEIIREKKDFAGCSGAPIFNSQGEIVSLFVKGYRNTNRILGVNLQKILKSIEQTFPN</sequence>
<gene>
    <name evidence="1" type="ORF">EHQ76_09170</name>
</gene>
<protein>
    <recommendedName>
        <fullName evidence="3">Serine protease</fullName>
    </recommendedName>
</protein>
<dbReference type="Proteomes" id="UP000298429">
    <property type="component" value="Unassembled WGS sequence"/>
</dbReference>
<organism evidence="1 2">
    <name type="scientific">Leptospira barantonii</name>
    <dbReference type="NCBI Taxonomy" id="2023184"/>
    <lineage>
        <taxon>Bacteria</taxon>
        <taxon>Pseudomonadati</taxon>
        <taxon>Spirochaetota</taxon>
        <taxon>Spirochaetia</taxon>
        <taxon>Leptospirales</taxon>
        <taxon>Leptospiraceae</taxon>
        <taxon>Leptospira</taxon>
    </lineage>
</organism>
<evidence type="ECO:0000313" key="1">
    <source>
        <dbReference type="EMBL" id="TGM03802.1"/>
    </source>
</evidence>
<comment type="caution">
    <text evidence="1">The sequence shown here is derived from an EMBL/GenBank/DDBJ whole genome shotgun (WGS) entry which is preliminary data.</text>
</comment>
<dbReference type="AlphaFoldDB" id="A0A5F2BE90"/>
<dbReference type="SUPFAM" id="SSF50494">
    <property type="entry name" value="Trypsin-like serine proteases"/>
    <property type="match status" value="1"/>
</dbReference>
<evidence type="ECO:0008006" key="3">
    <source>
        <dbReference type="Google" id="ProtNLM"/>
    </source>
</evidence>
<dbReference type="RefSeq" id="WP_135670711.1">
    <property type="nucleotide sequence ID" value="NZ_RQGN01000044.1"/>
</dbReference>
<dbReference type="InterPro" id="IPR009003">
    <property type="entry name" value="Peptidase_S1_PA"/>
</dbReference>
<accession>A0A5F2BE90</accession>
<proteinExistence type="predicted"/>
<reference evidence="1 2" key="1">
    <citation type="journal article" date="2019" name="PLoS Negl. Trop. Dis.">
        <title>Revisiting the worldwide diversity of Leptospira species in the environment.</title>
        <authorList>
            <person name="Vincent A.T."/>
            <person name="Schiettekatte O."/>
            <person name="Bourhy P."/>
            <person name="Veyrier F.J."/>
            <person name="Picardeau M."/>
        </authorList>
    </citation>
    <scope>NUCLEOTIDE SEQUENCE [LARGE SCALE GENOMIC DNA]</scope>
    <source>
        <strain evidence="1 2">201702444</strain>
    </source>
</reference>